<dbReference type="SUPFAM" id="SSF101874">
    <property type="entry name" value="YceI-like"/>
    <property type="match status" value="1"/>
</dbReference>
<accession>A0A7C9NQB0</accession>
<protein>
    <submittedName>
        <fullName evidence="3">YceI family protein</fullName>
    </submittedName>
</protein>
<dbReference type="PANTHER" id="PTHR34406">
    <property type="entry name" value="PROTEIN YCEI"/>
    <property type="match status" value="1"/>
</dbReference>
<name>A0A7C9NQB0_9PROT</name>
<dbReference type="SMART" id="SM00867">
    <property type="entry name" value="YceI"/>
    <property type="match status" value="1"/>
</dbReference>
<dbReference type="PANTHER" id="PTHR34406:SF1">
    <property type="entry name" value="PROTEIN YCEI"/>
    <property type="match status" value="1"/>
</dbReference>
<dbReference type="AlphaFoldDB" id="A0A7C9NQB0"/>
<dbReference type="InterPro" id="IPR036761">
    <property type="entry name" value="TTHA0802/YceI-like_sf"/>
</dbReference>
<feature type="chain" id="PRO_5028866436" evidence="1">
    <location>
        <begin position="22"/>
        <end position="186"/>
    </location>
</feature>
<evidence type="ECO:0000313" key="4">
    <source>
        <dbReference type="Proteomes" id="UP000483432"/>
    </source>
</evidence>
<evidence type="ECO:0000259" key="2">
    <source>
        <dbReference type="SMART" id="SM00867"/>
    </source>
</evidence>
<reference evidence="3 4" key="1">
    <citation type="submission" date="2019-09" db="EMBL/GenBank/DDBJ databases">
        <title>H2 Metabolism Revealed by Metagenomic Analysis in Subglacial Sediment of East Antarctica.</title>
        <authorList>
            <person name="Yang Z."/>
            <person name="Zhang Y."/>
            <person name="Lv Y."/>
            <person name="Yan W."/>
            <person name="Xiao X."/>
            <person name="Sun B."/>
            <person name="Ma H."/>
        </authorList>
    </citation>
    <scope>NUCLEOTIDE SEQUENCE [LARGE SCALE GENOMIC DNA]</scope>
    <source>
        <strain evidence="3">Bin2_2</strain>
    </source>
</reference>
<dbReference type="InterPro" id="IPR007372">
    <property type="entry name" value="Lipid/polyisoprenoid-bd_YceI"/>
</dbReference>
<dbReference type="EMBL" id="JAAFGW010000023">
    <property type="protein sequence ID" value="NDP47322.1"/>
    <property type="molecule type" value="Genomic_DNA"/>
</dbReference>
<evidence type="ECO:0000313" key="3">
    <source>
        <dbReference type="EMBL" id="NDP47322.1"/>
    </source>
</evidence>
<keyword evidence="1" id="KW-0732">Signal</keyword>
<dbReference type="Gene3D" id="2.40.128.110">
    <property type="entry name" value="Lipid/polyisoprenoid-binding, YceI-like"/>
    <property type="match status" value="1"/>
</dbReference>
<dbReference type="Proteomes" id="UP000483432">
    <property type="component" value="Unassembled WGS sequence"/>
</dbReference>
<gene>
    <name evidence="3" type="ORF">GZ085_02820</name>
</gene>
<feature type="signal peptide" evidence="1">
    <location>
        <begin position="1"/>
        <end position="21"/>
    </location>
</feature>
<dbReference type="Pfam" id="PF04264">
    <property type="entry name" value="YceI"/>
    <property type="match status" value="1"/>
</dbReference>
<evidence type="ECO:0000256" key="1">
    <source>
        <dbReference type="SAM" id="SignalP"/>
    </source>
</evidence>
<sequence length="186" mass="20205">MKLILNTVALFAVLASPAASAVEYRTVLPAQSTIGFNFSQMGVSIKGGFKRFVVQMVFDPAKPEVGRAQIDIDLASIDAGSSEADEESAGRLWFNRSVYPRAQFVTRHVRSLGGNRYEMRGTLTLKGRSREMVVPVTFTPGKAAAIFEGAFVLNRLDFGIGEGMWADVATVANEVQVNFRIAVIGK</sequence>
<comment type="caution">
    <text evidence="3">The sequence shown here is derived from an EMBL/GenBank/DDBJ whole genome shotgun (WGS) entry which is preliminary data.</text>
</comment>
<organism evidence="3 4">
    <name type="scientific">Sulfuriferula multivorans</name>
    <dbReference type="NCBI Taxonomy" id="1559896"/>
    <lineage>
        <taxon>Bacteria</taxon>
        <taxon>Pseudomonadati</taxon>
        <taxon>Pseudomonadota</taxon>
        <taxon>Betaproteobacteria</taxon>
        <taxon>Nitrosomonadales</taxon>
        <taxon>Sulfuricellaceae</taxon>
        <taxon>Sulfuriferula</taxon>
    </lineage>
</organism>
<proteinExistence type="predicted"/>
<feature type="domain" description="Lipid/polyisoprenoid-binding YceI-like" evidence="2">
    <location>
        <begin position="24"/>
        <end position="184"/>
    </location>
</feature>